<dbReference type="GO" id="GO:0005254">
    <property type="term" value="F:chloride channel activity"/>
    <property type="evidence" value="ECO:0007669"/>
    <property type="project" value="UniProtKB-UniRule"/>
</dbReference>
<evidence type="ECO:0000256" key="10">
    <source>
        <dbReference type="ARBA" id="ARBA00023214"/>
    </source>
</evidence>
<dbReference type="InterPro" id="IPR051280">
    <property type="entry name" value="Cl-channel/antiporter"/>
</dbReference>
<feature type="transmembrane region" description="Helical" evidence="12">
    <location>
        <begin position="96"/>
        <end position="120"/>
    </location>
</feature>
<dbReference type="InterPro" id="IPR001807">
    <property type="entry name" value="ClC"/>
</dbReference>
<keyword evidence="6 12" id="KW-1133">Transmembrane helix</keyword>
<feature type="transmembrane region" description="Helical" evidence="12">
    <location>
        <begin position="392"/>
        <end position="412"/>
    </location>
</feature>
<keyword evidence="9 12" id="KW-0472">Membrane</keyword>
<keyword evidence="10 12" id="KW-0868">Chloride</keyword>
<sequence length="837" mass="91949">MDFEEDRYGARAKEVAEVWNLRLSARQFAQDIGLQKACLSSPSASAREGLEKQEALRRRMVRYNDFESHDYDTLDNQVARKVLRGFGRKDYRKAGAIKWVTAFSVGLVMGAVAFLINYAIMGLNRAKYQTTADKIASDGGFGKPFGIFLGMSTGFLIVAGYLVCFVEPLAGGSGIPELKIYLNGIHLKSLLCVKTFFATVLGVLFSISGGLVAGKEGPFIHAGGIVGGGFGTWSSNTFRSKIPSKYDAFMRNFTYKRDFVGIGTAAGVATAFSAPIGGMLFTVEEGATYFNHHLLWKSFLATAASVVLLQILTGLQDDASNILSYRLGNSRDFGLYDENIAVYGKEFFYYLWEIPFFMLIGAGGGLVGALFVKMNVHLTYFRRKLVPQSLPMLRLLEVVVIGVITNIIFFSISYSSPCDEYKEEYKLISRAGTATSSLWTGRYGTNMFPELWCPSGTFSRWGQLFYQPLAEALKIIIHIGEDSSEVPYNFNWLTLLMYFLVTFTLMVVTYGVGAATGLFVPSLVVGAAAGRLIGKLVKEIVRSAGSNLNVSLSSYAVIGAASSLGGATRMTISITVLVAETTGAFGILAPIMVAVFFSKLVGDTLGLGIYDAHIRIRGAPMLEEQSFDDKETNIAAQCTVKDVMAKESIVALPSCPSIRDIVFALTSCKHGVFPIFEEGDLPLSSNRKSSLQGCIHRNFLVKLVKSSAGRDQTDMSTILEDQSKAVQMFNYLQEMPEKAGFGGDIGDYQITEEEMEVRVDLTPFMHRHPYLIVEDTPASRAYSLLRDLGLRHIFVTPSKPQVVGLLSRKDLLPENVELALQYNESYAEFLAQKDKTV</sequence>
<evidence type="ECO:0000256" key="2">
    <source>
        <dbReference type="ARBA" id="ARBA00009476"/>
    </source>
</evidence>
<reference evidence="14" key="1">
    <citation type="submission" date="2021-01" db="EMBL/GenBank/DDBJ databases">
        <authorList>
            <person name="Corre E."/>
            <person name="Pelletier E."/>
            <person name="Niang G."/>
            <person name="Scheremetjew M."/>
            <person name="Finn R."/>
            <person name="Kale V."/>
            <person name="Holt S."/>
            <person name="Cochrane G."/>
            <person name="Meng A."/>
            <person name="Brown T."/>
            <person name="Cohen L."/>
        </authorList>
    </citation>
    <scope>NUCLEOTIDE SEQUENCE</scope>
    <source>
        <strain evidence="14">CCMP1897</strain>
    </source>
</reference>
<evidence type="ECO:0000256" key="5">
    <source>
        <dbReference type="ARBA" id="ARBA00022737"/>
    </source>
</evidence>
<protein>
    <recommendedName>
        <fullName evidence="12">Chloride channel protein</fullName>
    </recommendedName>
</protein>
<dbReference type="AlphaFoldDB" id="A0A7S3XGZ8"/>
<keyword evidence="7 12" id="KW-0406">Ion transport</keyword>
<organism evidence="14">
    <name type="scientific">Picocystis salinarum</name>
    <dbReference type="NCBI Taxonomy" id="88271"/>
    <lineage>
        <taxon>Eukaryota</taxon>
        <taxon>Viridiplantae</taxon>
        <taxon>Chlorophyta</taxon>
        <taxon>Picocystophyceae</taxon>
        <taxon>Picocystales</taxon>
        <taxon>Picocystaceae</taxon>
        <taxon>Picocystis</taxon>
    </lineage>
</organism>
<keyword evidence="8 11" id="KW-0129">CBS domain</keyword>
<keyword evidence="4 12" id="KW-0812">Transmembrane</keyword>
<evidence type="ECO:0000256" key="11">
    <source>
        <dbReference type="PROSITE-ProRule" id="PRU00703"/>
    </source>
</evidence>
<feature type="transmembrane region" description="Helical" evidence="12">
    <location>
        <begin position="191"/>
        <end position="213"/>
    </location>
</feature>
<evidence type="ECO:0000256" key="3">
    <source>
        <dbReference type="ARBA" id="ARBA00022448"/>
    </source>
</evidence>
<feature type="transmembrane region" description="Helical" evidence="12">
    <location>
        <begin position="219"/>
        <end position="238"/>
    </location>
</feature>
<feature type="transmembrane region" description="Helical" evidence="12">
    <location>
        <begin position="572"/>
        <end position="597"/>
    </location>
</feature>
<dbReference type="InterPro" id="IPR014743">
    <property type="entry name" value="Cl-channel_core"/>
</dbReference>
<evidence type="ECO:0000256" key="8">
    <source>
        <dbReference type="ARBA" id="ARBA00023122"/>
    </source>
</evidence>
<dbReference type="EMBL" id="HBIS01009557">
    <property type="protein sequence ID" value="CAE0613858.1"/>
    <property type="molecule type" value="Transcribed_RNA"/>
</dbReference>
<dbReference type="PANTHER" id="PTHR11689:SF136">
    <property type="entry name" value="H(+)_CL(-) EXCHANGE TRANSPORTER 7"/>
    <property type="match status" value="1"/>
</dbReference>
<name>A0A7S3XGZ8_9CHLO</name>
<dbReference type="Gene3D" id="3.10.580.10">
    <property type="entry name" value="CBS-domain"/>
    <property type="match status" value="1"/>
</dbReference>
<evidence type="ECO:0000256" key="12">
    <source>
        <dbReference type="RuleBase" id="RU361221"/>
    </source>
</evidence>
<dbReference type="GO" id="GO:0016020">
    <property type="term" value="C:membrane"/>
    <property type="evidence" value="ECO:0007669"/>
    <property type="project" value="UniProtKB-SubCell"/>
</dbReference>
<evidence type="ECO:0000259" key="13">
    <source>
        <dbReference type="PROSITE" id="PS51371"/>
    </source>
</evidence>
<comment type="subcellular location">
    <subcellularLocation>
        <location evidence="1 12">Membrane</location>
        <topology evidence="1 12">Multi-pass membrane protein</topology>
    </subcellularLocation>
</comment>
<evidence type="ECO:0000256" key="6">
    <source>
        <dbReference type="ARBA" id="ARBA00022989"/>
    </source>
</evidence>
<dbReference type="PROSITE" id="PS51371">
    <property type="entry name" value="CBS"/>
    <property type="match status" value="1"/>
</dbReference>
<dbReference type="PRINTS" id="PR00762">
    <property type="entry name" value="CLCHANNEL"/>
</dbReference>
<accession>A0A7S3XGZ8</accession>
<dbReference type="Gene3D" id="1.10.3080.10">
    <property type="entry name" value="Clc chloride channel"/>
    <property type="match status" value="1"/>
</dbReference>
<evidence type="ECO:0000256" key="9">
    <source>
        <dbReference type="ARBA" id="ARBA00023136"/>
    </source>
</evidence>
<dbReference type="Pfam" id="PF00654">
    <property type="entry name" value="Voltage_CLC"/>
    <property type="match status" value="1"/>
</dbReference>
<feature type="transmembrane region" description="Helical" evidence="12">
    <location>
        <begin position="147"/>
        <end position="170"/>
    </location>
</feature>
<dbReference type="PANTHER" id="PTHR11689">
    <property type="entry name" value="CHLORIDE CHANNEL PROTEIN CLC FAMILY MEMBER"/>
    <property type="match status" value="1"/>
</dbReference>
<dbReference type="Pfam" id="PF00571">
    <property type="entry name" value="CBS"/>
    <property type="match status" value="1"/>
</dbReference>
<feature type="transmembrane region" description="Helical" evidence="12">
    <location>
        <begin position="492"/>
        <end position="512"/>
    </location>
</feature>
<evidence type="ECO:0000256" key="1">
    <source>
        <dbReference type="ARBA" id="ARBA00004141"/>
    </source>
</evidence>
<keyword evidence="3 12" id="KW-0813">Transport</keyword>
<evidence type="ECO:0000313" key="14">
    <source>
        <dbReference type="EMBL" id="CAE0613858.1"/>
    </source>
</evidence>
<dbReference type="SUPFAM" id="SSF54631">
    <property type="entry name" value="CBS-domain pair"/>
    <property type="match status" value="1"/>
</dbReference>
<feature type="transmembrane region" description="Helical" evidence="12">
    <location>
        <begin position="259"/>
        <end position="282"/>
    </location>
</feature>
<evidence type="ECO:0000256" key="7">
    <source>
        <dbReference type="ARBA" id="ARBA00023065"/>
    </source>
</evidence>
<gene>
    <name evidence="14" type="ORF">PSAL00342_LOCUS7759</name>
</gene>
<proteinExistence type="inferred from homology"/>
<keyword evidence="5" id="KW-0677">Repeat</keyword>
<feature type="domain" description="CBS" evidence="13">
    <location>
        <begin position="765"/>
        <end position="825"/>
    </location>
</feature>
<comment type="similarity">
    <text evidence="2 12">Belongs to the chloride channel (TC 2.A.49) family.</text>
</comment>
<evidence type="ECO:0000256" key="4">
    <source>
        <dbReference type="ARBA" id="ARBA00022692"/>
    </source>
</evidence>
<dbReference type="InterPro" id="IPR000644">
    <property type="entry name" value="CBS_dom"/>
</dbReference>
<dbReference type="InterPro" id="IPR046342">
    <property type="entry name" value="CBS_dom_sf"/>
</dbReference>
<comment type="caution">
    <text evidence="12">Lacks conserved residue(s) required for the propagation of feature annotation.</text>
</comment>
<dbReference type="SUPFAM" id="SSF81340">
    <property type="entry name" value="Clc chloride channel"/>
    <property type="match status" value="1"/>
</dbReference>
<feature type="transmembrane region" description="Helical" evidence="12">
    <location>
        <begin position="347"/>
        <end position="372"/>
    </location>
</feature>